<feature type="transmembrane region" description="Helical" evidence="1">
    <location>
        <begin position="72"/>
        <end position="92"/>
    </location>
</feature>
<feature type="transmembrane region" description="Helical" evidence="1">
    <location>
        <begin position="98"/>
        <end position="118"/>
    </location>
</feature>
<dbReference type="Pfam" id="PF00534">
    <property type="entry name" value="Glycos_transf_1"/>
    <property type="match status" value="1"/>
</dbReference>
<comment type="caution">
    <text evidence="3">The sequence shown here is derived from an EMBL/GenBank/DDBJ whole genome shotgun (WGS) entry which is preliminary data.</text>
</comment>
<accession>A0ABS3NGM7</accession>
<feature type="domain" description="Glycosyl transferase family 1" evidence="2">
    <location>
        <begin position="188"/>
        <end position="351"/>
    </location>
</feature>
<proteinExistence type="predicted"/>
<dbReference type="Gene3D" id="3.40.50.2000">
    <property type="entry name" value="Glycogen Phosphorylase B"/>
    <property type="match status" value="1"/>
</dbReference>
<keyword evidence="1" id="KW-1133">Transmembrane helix</keyword>
<name>A0ABS3NGM7_9GAMM</name>
<dbReference type="CDD" id="cd03801">
    <property type="entry name" value="GT4_PimA-like"/>
    <property type="match status" value="1"/>
</dbReference>
<sequence>MQDSESVLCLHQGSELYGSDRSFLSAVQALSEGSQKVDVILPVDGELAAEFRKIPGLGLSFYDKGILRKRELLRPFSFVWQLVLGVLFYLRTFSAHRIIYINTVVMFSALVAACFYRFSSQRIICHVREIPGRAQLLLFRMLFRLAGVELIYNSEATREAFGMAGQVIYNGVTAVRALSPEESSIGVDEPLRLLLIGRINQWKGQDFFIEALGTLTMEQLQRTRVRIVGSPFEGYEYLLDTLAARIEALGLEDIIEMVPFCPDPSAHYQWADYVVVPSTNPEPFGRVAIEAFSFGTPVIAAAHGGLLEIVESGKSGLLFSAASVPELAQALVDAFEMPADDYAQLSQNALKRFESKFSLAIYKAQIRALFFDEL</sequence>
<keyword evidence="1" id="KW-0812">Transmembrane</keyword>
<evidence type="ECO:0000313" key="3">
    <source>
        <dbReference type="EMBL" id="MBO1519749.1"/>
    </source>
</evidence>
<gene>
    <name evidence="3" type="ORF">J3U76_08935</name>
</gene>
<organism evidence="3 4">
    <name type="scientific">Oceanisphaera pacifica</name>
    <dbReference type="NCBI Taxonomy" id="2818389"/>
    <lineage>
        <taxon>Bacteria</taxon>
        <taxon>Pseudomonadati</taxon>
        <taxon>Pseudomonadota</taxon>
        <taxon>Gammaproteobacteria</taxon>
        <taxon>Aeromonadales</taxon>
        <taxon>Aeromonadaceae</taxon>
        <taxon>Oceanisphaera</taxon>
    </lineage>
</organism>
<dbReference type="EMBL" id="JAGDFX010000009">
    <property type="protein sequence ID" value="MBO1519749.1"/>
    <property type="molecule type" value="Genomic_DNA"/>
</dbReference>
<dbReference type="Proteomes" id="UP000664882">
    <property type="component" value="Unassembled WGS sequence"/>
</dbReference>
<evidence type="ECO:0000313" key="4">
    <source>
        <dbReference type="Proteomes" id="UP000664882"/>
    </source>
</evidence>
<protein>
    <submittedName>
        <fullName evidence="3">Glycosyltransferase family 4 protein</fullName>
    </submittedName>
</protein>
<keyword evidence="4" id="KW-1185">Reference proteome</keyword>
<evidence type="ECO:0000259" key="2">
    <source>
        <dbReference type="Pfam" id="PF00534"/>
    </source>
</evidence>
<dbReference type="RefSeq" id="WP_208005630.1">
    <property type="nucleotide sequence ID" value="NZ_JAGDFX010000009.1"/>
</dbReference>
<dbReference type="SUPFAM" id="SSF53756">
    <property type="entry name" value="UDP-Glycosyltransferase/glycogen phosphorylase"/>
    <property type="match status" value="1"/>
</dbReference>
<evidence type="ECO:0000256" key="1">
    <source>
        <dbReference type="SAM" id="Phobius"/>
    </source>
</evidence>
<dbReference type="InterPro" id="IPR001296">
    <property type="entry name" value="Glyco_trans_1"/>
</dbReference>
<keyword evidence="1" id="KW-0472">Membrane</keyword>
<dbReference type="PANTHER" id="PTHR12526">
    <property type="entry name" value="GLYCOSYLTRANSFERASE"/>
    <property type="match status" value="1"/>
</dbReference>
<reference evidence="3 4" key="1">
    <citation type="submission" date="2021-03" db="EMBL/GenBank/DDBJ databases">
        <title>Oceanisphaera sp. nov., isolated from the intestine.</title>
        <authorList>
            <person name="Zhao L.-H."/>
            <person name="Shi L.-F."/>
        </authorList>
    </citation>
    <scope>NUCLEOTIDE SEQUENCE [LARGE SCALE GENOMIC DNA]</scope>
    <source>
        <strain evidence="3 4">DM8</strain>
    </source>
</reference>